<dbReference type="CDD" id="cd00156">
    <property type="entry name" value="REC"/>
    <property type="match status" value="1"/>
</dbReference>
<organism evidence="3 4">
    <name type="scientific">Ponticaulis profundi</name>
    <dbReference type="NCBI Taxonomy" id="2665222"/>
    <lineage>
        <taxon>Bacteria</taxon>
        <taxon>Pseudomonadati</taxon>
        <taxon>Pseudomonadota</taxon>
        <taxon>Alphaproteobacteria</taxon>
        <taxon>Hyphomonadales</taxon>
        <taxon>Hyphomonadaceae</taxon>
        <taxon>Ponticaulis</taxon>
    </lineage>
</organism>
<comment type="caution">
    <text evidence="3">The sequence shown here is derived from an EMBL/GenBank/DDBJ whole genome shotgun (WGS) entry which is preliminary data.</text>
</comment>
<reference evidence="4" key="1">
    <citation type="journal article" date="2019" name="Int. J. Syst. Evol. Microbiol.">
        <title>The Global Catalogue of Microorganisms (GCM) 10K type strain sequencing project: providing services to taxonomists for standard genome sequencing and annotation.</title>
        <authorList>
            <consortium name="The Broad Institute Genomics Platform"/>
            <consortium name="The Broad Institute Genome Sequencing Center for Infectious Disease"/>
            <person name="Wu L."/>
            <person name="Ma J."/>
        </authorList>
    </citation>
    <scope>NUCLEOTIDE SEQUENCE [LARGE SCALE GENOMIC DNA]</scope>
    <source>
        <strain evidence="4">CGMCC-1.15741</strain>
    </source>
</reference>
<dbReference type="SUPFAM" id="SSF52172">
    <property type="entry name" value="CheY-like"/>
    <property type="match status" value="1"/>
</dbReference>
<evidence type="ECO:0000313" key="4">
    <source>
        <dbReference type="Proteomes" id="UP001596303"/>
    </source>
</evidence>
<dbReference type="InterPro" id="IPR001789">
    <property type="entry name" value="Sig_transdc_resp-reg_receiver"/>
</dbReference>
<gene>
    <name evidence="3" type="ORF">ACFQDM_14260</name>
</gene>
<dbReference type="RefSeq" id="WP_377380129.1">
    <property type="nucleotide sequence ID" value="NZ_JBHSSW010000028.1"/>
</dbReference>
<dbReference type="Proteomes" id="UP001596303">
    <property type="component" value="Unassembled WGS sequence"/>
</dbReference>
<accession>A0ABW1SC29</accession>
<dbReference type="Pfam" id="PF00072">
    <property type="entry name" value="Response_reg"/>
    <property type="match status" value="1"/>
</dbReference>
<dbReference type="PROSITE" id="PS50110">
    <property type="entry name" value="RESPONSE_REGULATORY"/>
    <property type="match status" value="1"/>
</dbReference>
<proteinExistence type="predicted"/>
<keyword evidence="4" id="KW-1185">Reference proteome</keyword>
<feature type="domain" description="Response regulatory" evidence="2">
    <location>
        <begin position="2"/>
        <end position="122"/>
    </location>
</feature>
<feature type="modified residue" description="4-aspartylphosphate" evidence="1">
    <location>
        <position position="56"/>
    </location>
</feature>
<evidence type="ECO:0000259" key="2">
    <source>
        <dbReference type="PROSITE" id="PS50110"/>
    </source>
</evidence>
<protein>
    <submittedName>
        <fullName evidence="3">Response regulator</fullName>
    </submittedName>
</protein>
<evidence type="ECO:0000313" key="3">
    <source>
        <dbReference type="EMBL" id="MFC6199246.1"/>
    </source>
</evidence>
<name>A0ABW1SC29_9PROT</name>
<dbReference type="EMBL" id="JBHSSW010000028">
    <property type="protein sequence ID" value="MFC6199246.1"/>
    <property type="molecule type" value="Genomic_DNA"/>
</dbReference>
<evidence type="ECO:0000256" key="1">
    <source>
        <dbReference type="PROSITE-ProRule" id="PRU00169"/>
    </source>
</evidence>
<dbReference type="InterPro" id="IPR011006">
    <property type="entry name" value="CheY-like_superfamily"/>
</dbReference>
<keyword evidence="1" id="KW-0597">Phosphoprotein</keyword>
<sequence>MKVLWVEDHPRAQELLMVAATKAVRKRLQLDLVIAASLMEAERRLRYEQFDLVVLDLRLPDSIDESMTITRIASMGRFRMAVVSASENRDSVAQSAIKAGCDCAPQAIAKETLPFNRFIQRPEDFYDFLQSLLPDVTPAAA</sequence>
<dbReference type="Gene3D" id="3.40.50.2300">
    <property type="match status" value="1"/>
</dbReference>